<dbReference type="RefSeq" id="WP_283075602.1">
    <property type="nucleotide sequence ID" value="NZ_CP121671.1"/>
</dbReference>
<evidence type="ECO:0000313" key="2">
    <source>
        <dbReference type="Proteomes" id="UP001221597"/>
    </source>
</evidence>
<dbReference type="Pfam" id="PF11256">
    <property type="entry name" value="SAV0927-like"/>
    <property type="match status" value="1"/>
</dbReference>
<organism evidence="1 2">
    <name type="scientific">Halobacillus naozhouensis</name>
    <dbReference type="NCBI Taxonomy" id="554880"/>
    <lineage>
        <taxon>Bacteria</taxon>
        <taxon>Bacillati</taxon>
        <taxon>Bacillota</taxon>
        <taxon>Bacilli</taxon>
        <taxon>Bacillales</taxon>
        <taxon>Bacillaceae</taxon>
        <taxon>Halobacillus</taxon>
    </lineage>
</organism>
<accession>A0ABY8IW89</accession>
<dbReference type="EMBL" id="CP121671">
    <property type="protein sequence ID" value="WFT73594.1"/>
    <property type="molecule type" value="Genomic_DNA"/>
</dbReference>
<name>A0ABY8IW89_9BACI</name>
<gene>
    <name evidence="1" type="ORF">P9989_14575</name>
</gene>
<dbReference type="Proteomes" id="UP001221597">
    <property type="component" value="Chromosome"/>
</dbReference>
<keyword evidence="2" id="KW-1185">Reference proteome</keyword>
<evidence type="ECO:0000313" key="1">
    <source>
        <dbReference type="EMBL" id="WFT73594.1"/>
    </source>
</evidence>
<protein>
    <submittedName>
        <fullName evidence="1">DUF3055 domain-containing protein</fullName>
    </submittedName>
</protein>
<proteinExistence type="predicted"/>
<sequence length="88" mass="10403">MSDDQLIKDVTEHSTTRFVVFVVGGHLYELAFLHTEHYPDQTMVLDLNKNRFGLIDHETLDRPNYLEHVFQINEIDAEKLRARLHELI</sequence>
<dbReference type="InterPro" id="IPR021415">
    <property type="entry name" value="SAV0927-like"/>
</dbReference>
<reference evidence="1 2" key="1">
    <citation type="submission" date="2023-04" db="EMBL/GenBank/DDBJ databases">
        <title>Genome sequence of Halobacillus naozhouensis KACC 21980.</title>
        <authorList>
            <person name="Kim S."/>
            <person name="Heo J."/>
            <person name="Kwon S.-W."/>
        </authorList>
    </citation>
    <scope>NUCLEOTIDE SEQUENCE [LARGE SCALE GENOMIC DNA]</scope>
    <source>
        <strain evidence="1 2">KCTC 13234</strain>
    </source>
</reference>